<dbReference type="GO" id="GO:0005737">
    <property type="term" value="C:cytoplasm"/>
    <property type="evidence" value="ECO:0007669"/>
    <property type="project" value="UniProtKB-SubCell"/>
</dbReference>
<dbReference type="InterPro" id="IPR014100">
    <property type="entry name" value="GTP-bd_Obg/CgtA"/>
</dbReference>
<dbReference type="RefSeq" id="WP_317831433.1">
    <property type="nucleotide sequence ID" value="NZ_CP136920.1"/>
</dbReference>
<evidence type="ECO:0000256" key="1">
    <source>
        <dbReference type="ARBA" id="ARBA00007699"/>
    </source>
</evidence>
<protein>
    <recommendedName>
        <fullName evidence="8">GTPase Obg</fullName>
        <ecNumber evidence="8">3.6.5.-</ecNumber>
    </recommendedName>
    <alternativeName>
        <fullName evidence="8">GTP-binding protein Obg</fullName>
    </alternativeName>
</protein>
<organism evidence="12 13">
    <name type="scientific">Rubellicoccus peritrichatus</name>
    <dbReference type="NCBI Taxonomy" id="3080537"/>
    <lineage>
        <taxon>Bacteria</taxon>
        <taxon>Pseudomonadati</taxon>
        <taxon>Verrucomicrobiota</taxon>
        <taxon>Opitutia</taxon>
        <taxon>Puniceicoccales</taxon>
        <taxon>Cerasicoccaceae</taxon>
        <taxon>Rubellicoccus</taxon>
    </lineage>
</organism>
<dbReference type="FunFam" id="2.70.210.12:FF:000001">
    <property type="entry name" value="GTPase Obg"/>
    <property type="match status" value="1"/>
</dbReference>
<dbReference type="GO" id="GO:0003924">
    <property type="term" value="F:GTPase activity"/>
    <property type="evidence" value="ECO:0007669"/>
    <property type="project" value="UniProtKB-UniRule"/>
</dbReference>
<dbReference type="GO" id="GO:0043022">
    <property type="term" value="F:ribosome binding"/>
    <property type="evidence" value="ECO:0007669"/>
    <property type="project" value="UniProtKB-ARBA"/>
</dbReference>
<keyword evidence="7 8" id="KW-0342">GTP-binding</keyword>
<feature type="binding site" evidence="8">
    <location>
        <begin position="190"/>
        <end position="194"/>
    </location>
    <ligand>
        <name>GTP</name>
        <dbReference type="ChEBI" id="CHEBI:37565"/>
    </ligand>
</feature>
<dbReference type="NCBIfam" id="TIGR02729">
    <property type="entry name" value="Obg_CgtA"/>
    <property type="match status" value="1"/>
</dbReference>
<dbReference type="Gene3D" id="2.70.210.12">
    <property type="entry name" value="GTP1/OBG domain"/>
    <property type="match status" value="1"/>
</dbReference>
<evidence type="ECO:0000259" key="10">
    <source>
        <dbReference type="PROSITE" id="PS51710"/>
    </source>
</evidence>
<name>A0AAQ3QTL7_9BACT</name>
<dbReference type="Pfam" id="PF01018">
    <property type="entry name" value="GTP1_OBG"/>
    <property type="match status" value="1"/>
</dbReference>
<evidence type="ECO:0000256" key="8">
    <source>
        <dbReference type="HAMAP-Rule" id="MF_01454"/>
    </source>
</evidence>
<evidence type="ECO:0000256" key="3">
    <source>
        <dbReference type="ARBA" id="ARBA00022723"/>
    </source>
</evidence>
<dbReference type="GO" id="GO:0000287">
    <property type="term" value="F:magnesium ion binding"/>
    <property type="evidence" value="ECO:0007669"/>
    <property type="project" value="InterPro"/>
</dbReference>
<evidence type="ECO:0000313" key="13">
    <source>
        <dbReference type="Proteomes" id="UP001304300"/>
    </source>
</evidence>
<feature type="region of interest" description="Disordered" evidence="9">
    <location>
        <begin position="18"/>
        <end position="40"/>
    </location>
</feature>
<evidence type="ECO:0000256" key="6">
    <source>
        <dbReference type="ARBA" id="ARBA00022842"/>
    </source>
</evidence>
<keyword evidence="6 8" id="KW-0460">Magnesium</keyword>
<dbReference type="Gene3D" id="3.40.50.300">
    <property type="entry name" value="P-loop containing nucleotide triphosphate hydrolases"/>
    <property type="match status" value="1"/>
</dbReference>
<comment type="cofactor">
    <cofactor evidence="8">
        <name>Mg(2+)</name>
        <dbReference type="ChEBI" id="CHEBI:18420"/>
    </cofactor>
</comment>
<gene>
    <name evidence="12" type="primary">obgE</name>
    <name evidence="8" type="synonym">obg</name>
    <name evidence="12" type="ORF">RZN69_12890</name>
</gene>
<comment type="subunit">
    <text evidence="8">Monomer.</text>
</comment>
<dbReference type="EC" id="3.6.5.-" evidence="8"/>
<dbReference type="InterPro" id="IPR031167">
    <property type="entry name" value="G_OBG"/>
</dbReference>
<dbReference type="InterPro" id="IPR045086">
    <property type="entry name" value="OBG_GTPase"/>
</dbReference>
<comment type="function">
    <text evidence="8">An essential GTPase which binds GTP, GDP and possibly (p)ppGpp with moderate affinity, with high nucleotide exchange rates and a fairly low GTP hydrolysis rate. Plays a role in control of the cell cycle, stress response, ribosome biogenesis and in those bacteria that undergo differentiation, in morphogenesis control.</text>
</comment>
<sequence length="332" mass="35719">MFVDEVSVSLKAGDGGNGCVSFRRERHRPKGGPDGGNGARGGSVILVCDQNIDDLTDYKYVPHARADNGEPGRGNDQNGKAGKDKRLLVPPGLVVIDEETGEVVTELLDLETEYVLLKGGTGGKGNASFKSSVDQAPRKFTAGTEGEEGSYKFVLKTIADAGLVGLPNAGKSTLTNRLTKARPKMGAYPFTTLQPSVGILDYPEEHARASIADIPGLIAGAHKNKGLGHRFLRHIERCNHLLLIIDFAGVDGRSPTDDYKTLINELGEYDPALLEKPRTVLANKIDLPAATDNLNAFRAEFPDIEAMPMSCQNGEGLEQLKQHLRPLAKLLK</sequence>
<dbReference type="InterPro" id="IPR027417">
    <property type="entry name" value="P-loop_NTPase"/>
</dbReference>
<evidence type="ECO:0000256" key="5">
    <source>
        <dbReference type="ARBA" id="ARBA00022801"/>
    </source>
</evidence>
<dbReference type="PRINTS" id="PR00326">
    <property type="entry name" value="GTP1OBG"/>
</dbReference>
<dbReference type="PANTHER" id="PTHR11702:SF31">
    <property type="entry name" value="MITOCHONDRIAL RIBOSOME-ASSOCIATED GTPASE 2"/>
    <property type="match status" value="1"/>
</dbReference>
<comment type="similarity">
    <text evidence="1 8">Belongs to the TRAFAC class OBG-HflX-like GTPase superfamily. OBG GTPase family.</text>
</comment>
<dbReference type="InterPro" id="IPR036726">
    <property type="entry name" value="GTP1_OBG_dom_sf"/>
</dbReference>
<feature type="binding site" evidence="8">
    <location>
        <begin position="310"/>
        <end position="312"/>
    </location>
    <ligand>
        <name>GTP</name>
        <dbReference type="ChEBI" id="CHEBI:37565"/>
    </ligand>
</feature>
<dbReference type="AlphaFoldDB" id="A0AAQ3QTL7"/>
<evidence type="ECO:0000256" key="4">
    <source>
        <dbReference type="ARBA" id="ARBA00022741"/>
    </source>
</evidence>
<dbReference type="Pfam" id="PF01926">
    <property type="entry name" value="MMR_HSR1"/>
    <property type="match status" value="1"/>
</dbReference>
<feature type="binding site" evidence="8">
    <location>
        <position position="172"/>
    </location>
    <ligand>
        <name>Mg(2+)</name>
        <dbReference type="ChEBI" id="CHEBI:18420"/>
    </ligand>
</feature>
<dbReference type="PANTHER" id="PTHR11702">
    <property type="entry name" value="DEVELOPMENTALLY REGULATED GTP-BINDING PROTEIN-RELATED"/>
    <property type="match status" value="1"/>
</dbReference>
<dbReference type="PROSITE" id="PS51710">
    <property type="entry name" value="G_OBG"/>
    <property type="match status" value="1"/>
</dbReference>
<dbReference type="SUPFAM" id="SSF52540">
    <property type="entry name" value="P-loop containing nucleoside triphosphate hydrolases"/>
    <property type="match status" value="1"/>
</dbReference>
<proteinExistence type="inferred from homology"/>
<dbReference type="PROSITE" id="PS51883">
    <property type="entry name" value="OBG"/>
    <property type="match status" value="1"/>
</dbReference>
<dbReference type="InterPro" id="IPR006169">
    <property type="entry name" value="GTP1_OBG_dom"/>
</dbReference>
<keyword evidence="2 8" id="KW-0963">Cytoplasm</keyword>
<keyword evidence="13" id="KW-1185">Reference proteome</keyword>
<dbReference type="KEGG" id="puo:RZN69_12890"/>
<dbReference type="HAMAP" id="MF_01454">
    <property type="entry name" value="GTPase_Obg"/>
    <property type="match status" value="1"/>
</dbReference>
<evidence type="ECO:0000259" key="11">
    <source>
        <dbReference type="PROSITE" id="PS51883"/>
    </source>
</evidence>
<reference evidence="12 13" key="1">
    <citation type="submission" date="2023-10" db="EMBL/GenBank/DDBJ databases">
        <title>Rubellicoccus peritrichatus gen. nov., sp. nov., isolated from an algae of coral reef tank.</title>
        <authorList>
            <person name="Luo J."/>
        </authorList>
    </citation>
    <scope>NUCLEOTIDE SEQUENCE [LARGE SCALE GENOMIC DNA]</scope>
    <source>
        <strain evidence="12 13">CR14</strain>
    </source>
</reference>
<feature type="domain" description="OBG-type G" evidence="10">
    <location>
        <begin position="159"/>
        <end position="329"/>
    </location>
</feature>
<keyword evidence="4 8" id="KW-0547">Nucleotide-binding</keyword>
<evidence type="ECO:0000256" key="7">
    <source>
        <dbReference type="ARBA" id="ARBA00023134"/>
    </source>
</evidence>
<accession>A0AAQ3QTL7</accession>
<keyword evidence="3 8" id="KW-0479">Metal-binding</keyword>
<feature type="domain" description="Obg" evidence="11">
    <location>
        <begin position="1"/>
        <end position="158"/>
    </location>
</feature>
<dbReference type="GO" id="GO:0005525">
    <property type="term" value="F:GTP binding"/>
    <property type="evidence" value="ECO:0007669"/>
    <property type="project" value="UniProtKB-UniRule"/>
</dbReference>
<dbReference type="NCBIfam" id="NF008956">
    <property type="entry name" value="PRK12299.1"/>
    <property type="match status" value="1"/>
</dbReference>
<dbReference type="PIRSF" id="PIRSF002401">
    <property type="entry name" value="GTP_bd_Obg/CgtA"/>
    <property type="match status" value="1"/>
</dbReference>
<feature type="region of interest" description="Disordered" evidence="9">
    <location>
        <begin position="63"/>
        <end position="85"/>
    </location>
</feature>
<keyword evidence="5 8" id="KW-0378">Hydrolase</keyword>
<dbReference type="EMBL" id="CP136920">
    <property type="protein sequence ID" value="WOO39513.1"/>
    <property type="molecule type" value="Genomic_DNA"/>
</dbReference>
<evidence type="ECO:0000256" key="9">
    <source>
        <dbReference type="SAM" id="MobiDB-lite"/>
    </source>
</evidence>
<dbReference type="GO" id="GO:0042254">
    <property type="term" value="P:ribosome biogenesis"/>
    <property type="evidence" value="ECO:0007669"/>
    <property type="project" value="UniProtKB-UniRule"/>
</dbReference>
<dbReference type="InterPro" id="IPR006073">
    <property type="entry name" value="GTP-bd"/>
</dbReference>
<dbReference type="SUPFAM" id="SSF82051">
    <property type="entry name" value="Obg GTP-binding protein N-terminal domain"/>
    <property type="match status" value="1"/>
</dbReference>
<comment type="subcellular location">
    <subcellularLocation>
        <location evidence="8">Cytoplasm</location>
    </subcellularLocation>
</comment>
<feature type="binding site" evidence="8">
    <location>
        <position position="192"/>
    </location>
    <ligand>
        <name>Mg(2+)</name>
        <dbReference type="ChEBI" id="CHEBI:18420"/>
    </ligand>
</feature>
<feature type="binding site" evidence="8">
    <location>
        <begin position="165"/>
        <end position="172"/>
    </location>
    <ligand>
        <name>GTP</name>
        <dbReference type="ChEBI" id="CHEBI:37565"/>
    </ligand>
</feature>
<evidence type="ECO:0000256" key="2">
    <source>
        <dbReference type="ARBA" id="ARBA00022490"/>
    </source>
</evidence>
<dbReference type="CDD" id="cd01898">
    <property type="entry name" value="Obg"/>
    <property type="match status" value="1"/>
</dbReference>
<evidence type="ECO:0000313" key="12">
    <source>
        <dbReference type="EMBL" id="WOO39513.1"/>
    </source>
</evidence>
<feature type="binding site" evidence="8">
    <location>
        <begin position="213"/>
        <end position="216"/>
    </location>
    <ligand>
        <name>GTP</name>
        <dbReference type="ChEBI" id="CHEBI:37565"/>
    </ligand>
</feature>
<dbReference type="Proteomes" id="UP001304300">
    <property type="component" value="Chromosome"/>
</dbReference>
<feature type="binding site" evidence="8">
    <location>
        <begin position="283"/>
        <end position="286"/>
    </location>
    <ligand>
        <name>GTP</name>
        <dbReference type="ChEBI" id="CHEBI:37565"/>
    </ligand>
</feature>